<dbReference type="AlphaFoldDB" id="A0A2T9YST9"/>
<dbReference type="Pfam" id="PF01564">
    <property type="entry name" value="Spermine_synth"/>
    <property type="match status" value="1"/>
</dbReference>
<dbReference type="Proteomes" id="UP000245699">
    <property type="component" value="Unassembled WGS sequence"/>
</dbReference>
<dbReference type="CDD" id="cd02440">
    <property type="entry name" value="AdoMet_MTases"/>
    <property type="match status" value="1"/>
</dbReference>
<keyword evidence="2" id="KW-0472">Membrane</keyword>
<proteinExistence type="predicted"/>
<gene>
    <name evidence="3" type="ORF">BB559_002745</name>
</gene>
<dbReference type="STRING" id="61424.A0A2T9YST9"/>
<sequence>MGVSKRKQKSSSDSQSKLDDEFELTFAEPKTIKDTLNAKLGIPGYLSIGVITYTLILSMSLFHRLGSQYIEPVYGNVLPDRHKFPIVVGFFAVGCLFGTMYFNYYFLNVHNDIVQYKKRLETEGAIAANEKRQISIDLSKEESQYAHRFDNNLGFFLAYAFDICAVFAATISIRMETVYNIADNLVAESTFMKAITGYAYVFIVGMLSFGLSSVIPRSVVCDQIGVFSFLFGISALVLKFASLFQKNIDRKDLIIEMEKLREENKSIKEKETVILTNEQEAIKKGKIKTERKKRNLKTFISFLPIAIVVVLVFFPSQVPRHCALEIQPQHNINPNITIISRQESYSGFVEVVDLKQKHDLRVLRAGHSILGAVWNSTSESAYGVFYYFDAPLYAKASSKTKIKSALHIGLGAGIAASSHHNHGINVDVVEYDPAIYVAALKYFNLPKKLHGVYLSDGLRFVLGSKPETYDYIVHDIFSGGSVPSHMFTNTFLKEAKRIMKPEGIFSMNYVGFAHKNRDMQLIKNTLEVVFKHVRIFLEPGEPTKEAQNIVFFASDYPIEFEFPESITNPSELDTSIRTIVLKDMEKNEIKLPLEDSSTKEIITLGNGLLEDSKYEIAASHWRTMREIFPKEFWLNY</sequence>
<keyword evidence="1" id="KW-0620">Polyamine biosynthesis</keyword>
<keyword evidence="2" id="KW-1133">Transmembrane helix</keyword>
<accession>A0A2T9YST9</accession>
<dbReference type="OrthoDB" id="2016285at2759"/>
<reference evidence="3 4" key="1">
    <citation type="journal article" date="2018" name="MBio">
        <title>Comparative Genomics Reveals the Core Gene Toolbox for the Fungus-Insect Symbiosis.</title>
        <authorList>
            <person name="Wang Y."/>
            <person name="Stata M."/>
            <person name="Wang W."/>
            <person name="Stajich J.E."/>
            <person name="White M.M."/>
            <person name="Moncalvo J.M."/>
        </authorList>
    </citation>
    <scope>NUCLEOTIDE SEQUENCE [LARGE SCALE GENOMIC DNA]</scope>
    <source>
        <strain evidence="3 4">AUS-77-4</strain>
    </source>
</reference>
<evidence type="ECO:0000313" key="3">
    <source>
        <dbReference type="EMBL" id="PVU95420.1"/>
    </source>
</evidence>
<evidence type="ECO:0008006" key="5">
    <source>
        <dbReference type="Google" id="ProtNLM"/>
    </source>
</evidence>
<feature type="transmembrane region" description="Helical" evidence="2">
    <location>
        <begin position="194"/>
        <end position="212"/>
    </location>
</feature>
<dbReference type="Gene3D" id="3.40.50.150">
    <property type="entry name" value="Vaccinia Virus protein VP39"/>
    <property type="match status" value="1"/>
</dbReference>
<organism evidence="3 4">
    <name type="scientific">Furculomyces boomerangus</name>
    <dbReference type="NCBI Taxonomy" id="61424"/>
    <lineage>
        <taxon>Eukaryota</taxon>
        <taxon>Fungi</taxon>
        <taxon>Fungi incertae sedis</taxon>
        <taxon>Zoopagomycota</taxon>
        <taxon>Kickxellomycotina</taxon>
        <taxon>Harpellomycetes</taxon>
        <taxon>Harpellales</taxon>
        <taxon>Harpellaceae</taxon>
        <taxon>Furculomyces</taxon>
    </lineage>
</organism>
<dbReference type="InterPro" id="IPR029063">
    <property type="entry name" value="SAM-dependent_MTases_sf"/>
</dbReference>
<feature type="transmembrane region" description="Helical" evidence="2">
    <location>
        <begin position="153"/>
        <end position="173"/>
    </location>
</feature>
<evidence type="ECO:0000256" key="1">
    <source>
        <dbReference type="ARBA" id="ARBA00023115"/>
    </source>
</evidence>
<name>A0A2T9YST9_9FUNG</name>
<dbReference type="SUPFAM" id="SSF53335">
    <property type="entry name" value="S-adenosyl-L-methionine-dependent methyltransferases"/>
    <property type="match status" value="1"/>
</dbReference>
<feature type="transmembrane region" description="Helical" evidence="2">
    <location>
        <begin position="84"/>
        <end position="107"/>
    </location>
</feature>
<evidence type="ECO:0000313" key="4">
    <source>
        <dbReference type="Proteomes" id="UP000245699"/>
    </source>
</evidence>
<dbReference type="EMBL" id="MBFT01000187">
    <property type="protein sequence ID" value="PVU95420.1"/>
    <property type="molecule type" value="Genomic_DNA"/>
</dbReference>
<evidence type="ECO:0000256" key="2">
    <source>
        <dbReference type="SAM" id="Phobius"/>
    </source>
</evidence>
<keyword evidence="2" id="KW-0812">Transmembrane</keyword>
<protein>
    <recommendedName>
        <fullName evidence="5">PABS domain-containing protein</fullName>
    </recommendedName>
</protein>
<dbReference type="GO" id="GO:0006596">
    <property type="term" value="P:polyamine biosynthetic process"/>
    <property type="evidence" value="ECO:0007669"/>
    <property type="project" value="UniProtKB-KW"/>
</dbReference>
<keyword evidence="4" id="KW-1185">Reference proteome</keyword>
<dbReference type="PANTHER" id="PTHR43317:SF1">
    <property type="entry name" value="THERMOSPERMINE SYNTHASE ACAULIS5"/>
    <property type="match status" value="1"/>
</dbReference>
<feature type="transmembrane region" description="Helical" evidence="2">
    <location>
        <begin position="42"/>
        <end position="63"/>
    </location>
</feature>
<dbReference type="PANTHER" id="PTHR43317">
    <property type="entry name" value="THERMOSPERMINE SYNTHASE ACAULIS5"/>
    <property type="match status" value="1"/>
</dbReference>
<comment type="caution">
    <text evidence="3">The sequence shown here is derived from an EMBL/GenBank/DDBJ whole genome shotgun (WGS) entry which is preliminary data.</text>
</comment>
<feature type="transmembrane region" description="Helical" evidence="2">
    <location>
        <begin position="296"/>
        <end position="314"/>
    </location>
</feature>
<dbReference type="NCBIfam" id="NF037959">
    <property type="entry name" value="MFS_SpdSyn"/>
    <property type="match status" value="1"/>
</dbReference>